<feature type="compositionally biased region" description="Basic and acidic residues" evidence="11">
    <location>
        <begin position="38"/>
        <end position="57"/>
    </location>
</feature>
<evidence type="ECO:0000256" key="4">
    <source>
        <dbReference type="ARBA" id="ARBA00023010"/>
    </source>
</evidence>
<dbReference type="PANTHER" id="PTHR23058">
    <property type="entry name" value="PEROXISOMAL MEMBRANE PROTEIN PEX14"/>
    <property type="match status" value="1"/>
</dbReference>
<keyword evidence="3 10" id="KW-0653">Protein transport</keyword>
<feature type="compositionally biased region" description="Low complexity" evidence="11">
    <location>
        <begin position="170"/>
        <end position="201"/>
    </location>
</feature>
<evidence type="ECO:0000313" key="14">
    <source>
        <dbReference type="Proteomes" id="UP000726737"/>
    </source>
</evidence>
<name>A0A9P6PQT2_9FUNG</name>
<evidence type="ECO:0000256" key="7">
    <source>
        <dbReference type="ARBA" id="ARBA00029502"/>
    </source>
</evidence>
<feature type="region of interest" description="Disordered" evidence="11">
    <location>
        <begin position="1"/>
        <end position="110"/>
    </location>
</feature>
<feature type="compositionally biased region" description="Polar residues" evidence="11">
    <location>
        <begin position="1"/>
        <end position="29"/>
    </location>
</feature>
<dbReference type="InterPro" id="IPR036388">
    <property type="entry name" value="WH-like_DNA-bd_sf"/>
</dbReference>
<dbReference type="GO" id="GO:0005102">
    <property type="term" value="F:signaling receptor binding"/>
    <property type="evidence" value="ECO:0007669"/>
    <property type="project" value="TreeGrafter"/>
</dbReference>
<gene>
    <name evidence="13" type="ORF">BG011_008637</name>
</gene>
<feature type="compositionally biased region" description="Low complexity" evidence="11">
    <location>
        <begin position="63"/>
        <end position="110"/>
    </location>
</feature>
<evidence type="ECO:0000256" key="8">
    <source>
        <dbReference type="ARBA" id="ARBA00029691"/>
    </source>
</evidence>
<keyword evidence="2 10" id="KW-0813">Transport</keyword>
<sequence length="486" mass="51276">MSDESNTSPPSQTADAVPQPSQNNDSNGAPGQPLTVDQRNERREALLKRQREAREKAQQISQAARANATLTTTTTTNNTSPAPGAANTSTASTPATTPASAPVAAAAPTPAATAVPDAPVRENMVQQAVSFLSSSSVQSAEESKKIQFLEKKGLTAKEIELAKARVAGTASAPAPQQPQQQQQQQQPSYQAPVPAPMNSAVAPPPVPPRTYAPGQAYAQPMYVPQPQQQQVAVDPLAFKKKLVIAMLISGGVTILTSVIVQKLIYPMVRGITGARQTLAVSQTELLSKLKEKLVGYKEYLLGLHLGSNRGPVKKIKDTKTTVEDEEEQGVGSKKSTTITTTTTTATATATSASSNQSTVKQLDAFSKKLESHANNLNFEQLKATRAMTQDLAEYITKETYALSTSIAYPTSRYYGYNTVGAAASGKGGLTDPTTPESALRSEIRSLKGLLLNWRNFPVAKEGAAPVGPGGMNGVGGGPMPNLVQQQ</sequence>
<reference evidence="13" key="1">
    <citation type="journal article" date="2020" name="Fungal Divers.">
        <title>Resolving the Mortierellaceae phylogeny through synthesis of multi-gene phylogenetics and phylogenomics.</title>
        <authorList>
            <person name="Vandepol N."/>
            <person name="Liber J."/>
            <person name="Desiro A."/>
            <person name="Na H."/>
            <person name="Kennedy M."/>
            <person name="Barry K."/>
            <person name="Grigoriev I.V."/>
            <person name="Miller A.N."/>
            <person name="O'Donnell K."/>
            <person name="Stajich J.E."/>
            <person name="Bonito G."/>
        </authorList>
    </citation>
    <scope>NUCLEOTIDE SEQUENCE</scope>
    <source>
        <strain evidence="13">KOD948</strain>
    </source>
</reference>
<evidence type="ECO:0000256" key="5">
    <source>
        <dbReference type="ARBA" id="ARBA00023136"/>
    </source>
</evidence>
<feature type="region of interest" description="Disordered" evidence="11">
    <location>
        <begin position="467"/>
        <end position="486"/>
    </location>
</feature>
<keyword evidence="5 10" id="KW-0472">Membrane</keyword>
<feature type="domain" description="Peroxisome membrane anchor protein Pex14p N-terminal" evidence="12">
    <location>
        <begin position="121"/>
        <end position="162"/>
    </location>
</feature>
<dbReference type="OrthoDB" id="441517at2759"/>
<feature type="region of interest" description="Disordered" evidence="11">
    <location>
        <begin position="312"/>
        <end position="338"/>
    </location>
</feature>
<feature type="compositionally biased region" description="Gly residues" evidence="11">
    <location>
        <begin position="467"/>
        <end position="478"/>
    </location>
</feature>
<evidence type="ECO:0000256" key="9">
    <source>
        <dbReference type="ARBA" id="ARBA00046271"/>
    </source>
</evidence>
<accession>A0A9P6PQT2</accession>
<dbReference type="AlphaFoldDB" id="A0A9P6PQT2"/>
<evidence type="ECO:0000259" key="12">
    <source>
        <dbReference type="Pfam" id="PF04695"/>
    </source>
</evidence>
<dbReference type="GO" id="GO:0005778">
    <property type="term" value="C:peroxisomal membrane"/>
    <property type="evidence" value="ECO:0007669"/>
    <property type="project" value="UniProtKB-SubCell"/>
</dbReference>
<evidence type="ECO:0000313" key="13">
    <source>
        <dbReference type="EMBL" id="KAG0250140.1"/>
    </source>
</evidence>
<dbReference type="SUPFAM" id="SSF81995">
    <property type="entry name" value="beta-sandwich domain of Sec23/24"/>
    <property type="match status" value="1"/>
</dbReference>
<keyword evidence="4" id="KW-0811">Translocation</keyword>
<feature type="region of interest" description="Disordered" evidence="11">
    <location>
        <begin position="167"/>
        <end position="209"/>
    </location>
</feature>
<keyword evidence="6 10" id="KW-0576">Peroxisome</keyword>
<dbReference type="Proteomes" id="UP000726737">
    <property type="component" value="Unassembled WGS sequence"/>
</dbReference>
<comment type="subcellular location">
    <subcellularLocation>
        <location evidence="9 10">Peroxisome membrane</location>
    </subcellularLocation>
</comment>
<dbReference type="GO" id="GO:1990429">
    <property type="term" value="C:peroxisomal importomer complex"/>
    <property type="evidence" value="ECO:0007669"/>
    <property type="project" value="TreeGrafter"/>
</dbReference>
<evidence type="ECO:0000256" key="2">
    <source>
        <dbReference type="ARBA" id="ARBA00022448"/>
    </source>
</evidence>
<protein>
    <recommendedName>
        <fullName evidence="7 10">Peroxisomal membrane protein PEX14</fullName>
    </recommendedName>
    <alternativeName>
        <fullName evidence="8 10">Peroxin-14</fullName>
    </alternativeName>
</protein>
<evidence type="ECO:0000256" key="6">
    <source>
        <dbReference type="ARBA" id="ARBA00023140"/>
    </source>
</evidence>
<dbReference type="PANTHER" id="PTHR23058:SF0">
    <property type="entry name" value="PEROXISOMAL MEMBRANE PROTEIN PEX14"/>
    <property type="match status" value="1"/>
</dbReference>
<dbReference type="Gene3D" id="1.10.10.10">
    <property type="entry name" value="Winged helix-like DNA-binding domain superfamily/Winged helix DNA-binding domain"/>
    <property type="match status" value="1"/>
</dbReference>
<comment type="similarity">
    <text evidence="1 10">Belongs to the peroxin-14 family.</text>
</comment>
<dbReference type="GO" id="GO:0016560">
    <property type="term" value="P:protein import into peroxisome matrix, docking"/>
    <property type="evidence" value="ECO:0007669"/>
    <property type="project" value="UniProtKB-UniRule"/>
</dbReference>
<keyword evidence="14" id="KW-1185">Reference proteome</keyword>
<dbReference type="EMBL" id="JAAAJA010000721">
    <property type="protein sequence ID" value="KAG0250140.1"/>
    <property type="molecule type" value="Genomic_DNA"/>
</dbReference>
<comment type="caution">
    <text evidence="13">The sequence shown here is derived from an EMBL/GenBank/DDBJ whole genome shotgun (WGS) entry which is preliminary data.</text>
</comment>
<proteinExistence type="inferred from homology"/>
<dbReference type="InterPro" id="IPR025655">
    <property type="entry name" value="PEX14"/>
</dbReference>
<evidence type="ECO:0000256" key="3">
    <source>
        <dbReference type="ARBA" id="ARBA00022927"/>
    </source>
</evidence>
<organism evidence="13 14">
    <name type="scientific">Mortierella polycephala</name>
    <dbReference type="NCBI Taxonomy" id="41804"/>
    <lineage>
        <taxon>Eukaryota</taxon>
        <taxon>Fungi</taxon>
        <taxon>Fungi incertae sedis</taxon>
        <taxon>Mucoromycota</taxon>
        <taxon>Mortierellomycotina</taxon>
        <taxon>Mortierellomycetes</taxon>
        <taxon>Mortierellales</taxon>
        <taxon>Mortierellaceae</taxon>
        <taxon>Mortierella</taxon>
    </lineage>
</organism>
<evidence type="ECO:0000256" key="1">
    <source>
        <dbReference type="ARBA" id="ARBA00005443"/>
    </source>
</evidence>
<dbReference type="Pfam" id="PF04695">
    <property type="entry name" value="Pex14_N"/>
    <property type="match status" value="1"/>
</dbReference>
<comment type="function">
    <text evidence="10">Component of the PEX13-PEX14 docking complex, a translocon channel that specifically mediates the import of peroxisomal cargo proteins bound to PEX5 receptor. The PEX13-PEX14 docking complex forms a large import pore which can be opened to a diameter of about 9 nm. Mechanistically, PEX5 receptor along with cargo proteins associates with the PEX14 subunit of the PEX13-PEX14 docking complex in the cytosol, leading to the insertion of the receptor into the organelle membrane with the concomitant translocation of the cargo into the peroxisome matrix.</text>
</comment>
<evidence type="ECO:0000256" key="11">
    <source>
        <dbReference type="SAM" id="MobiDB-lite"/>
    </source>
</evidence>
<dbReference type="InterPro" id="IPR006785">
    <property type="entry name" value="Pex14_N"/>
</dbReference>
<evidence type="ECO:0000256" key="10">
    <source>
        <dbReference type="RuleBase" id="RU367032"/>
    </source>
</evidence>